<sequence>MEKLSAIGMENAQRQMLQDMQRMVISTDSIQETASPYRSVTNNGISTAPNISFSHVLEDALNKVNNIQVSASNKQTAVDMGISDDLSTTMLESQKASVAFSALVQVRNKLTTGLDDVMNTAL</sequence>
<dbReference type="PRINTS" id="PR01006">
    <property type="entry name" value="FLGHOOKFLIE"/>
</dbReference>
<evidence type="ECO:0000256" key="3">
    <source>
        <dbReference type="ARBA" id="ARBA00018024"/>
    </source>
</evidence>
<dbReference type="AlphaFoldDB" id="A0AB39VQW2"/>
<dbReference type="PANTHER" id="PTHR34653">
    <property type="match status" value="1"/>
</dbReference>
<comment type="similarity">
    <text evidence="2 5">Belongs to the FliE family.</text>
</comment>
<dbReference type="HAMAP" id="MF_00724">
    <property type="entry name" value="FliE"/>
    <property type="match status" value="1"/>
</dbReference>
<dbReference type="RefSeq" id="WP_369789343.1">
    <property type="nucleotide sequence ID" value="NZ_CP165628.1"/>
</dbReference>
<dbReference type="GO" id="GO:0005198">
    <property type="term" value="F:structural molecule activity"/>
    <property type="evidence" value="ECO:0007669"/>
    <property type="project" value="InterPro"/>
</dbReference>
<evidence type="ECO:0000256" key="1">
    <source>
        <dbReference type="ARBA" id="ARBA00004117"/>
    </source>
</evidence>
<accession>A0AB39VQW2</accession>
<dbReference type="InterPro" id="IPR001624">
    <property type="entry name" value="FliE"/>
</dbReference>
<keyword evidence="6" id="KW-0969">Cilium</keyword>
<dbReference type="GO" id="GO:0071973">
    <property type="term" value="P:bacterial-type flagellum-dependent cell motility"/>
    <property type="evidence" value="ECO:0007669"/>
    <property type="project" value="InterPro"/>
</dbReference>
<organism evidence="6">
    <name type="scientific">Rouxiella sp. WC2420</name>
    <dbReference type="NCBI Taxonomy" id="3234145"/>
    <lineage>
        <taxon>Bacteria</taxon>
        <taxon>Pseudomonadati</taxon>
        <taxon>Pseudomonadota</taxon>
        <taxon>Gammaproteobacteria</taxon>
        <taxon>Enterobacterales</taxon>
        <taxon>Yersiniaceae</taxon>
        <taxon>Rouxiella</taxon>
    </lineage>
</organism>
<dbReference type="GO" id="GO:0009425">
    <property type="term" value="C:bacterial-type flagellum basal body"/>
    <property type="evidence" value="ECO:0007669"/>
    <property type="project" value="UniProtKB-SubCell"/>
</dbReference>
<keyword evidence="4 5" id="KW-0975">Bacterial flagellum</keyword>
<comment type="subcellular location">
    <subcellularLocation>
        <location evidence="1 5">Bacterial flagellum basal body</location>
    </subcellularLocation>
</comment>
<keyword evidence="6" id="KW-0966">Cell projection</keyword>
<reference evidence="6" key="1">
    <citation type="submission" date="2024-07" db="EMBL/GenBank/DDBJ databases">
        <authorList>
            <person name="Biller S.J."/>
        </authorList>
    </citation>
    <scope>NUCLEOTIDE SEQUENCE</scope>
    <source>
        <strain evidence="6">WC2420</strain>
    </source>
</reference>
<evidence type="ECO:0000256" key="4">
    <source>
        <dbReference type="ARBA" id="ARBA00023143"/>
    </source>
</evidence>
<dbReference type="PANTHER" id="PTHR34653:SF1">
    <property type="entry name" value="FLAGELLAR HOOK-BASAL BODY COMPLEX PROTEIN FLIE"/>
    <property type="match status" value="1"/>
</dbReference>
<evidence type="ECO:0000256" key="5">
    <source>
        <dbReference type="HAMAP-Rule" id="MF_00724"/>
    </source>
</evidence>
<dbReference type="EMBL" id="CP165628">
    <property type="protein sequence ID" value="XDU72601.1"/>
    <property type="molecule type" value="Genomic_DNA"/>
</dbReference>
<evidence type="ECO:0000313" key="6">
    <source>
        <dbReference type="EMBL" id="XDU72601.1"/>
    </source>
</evidence>
<evidence type="ECO:0000256" key="2">
    <source>
        <dbReference type="ARBA" id="ARBA00009272"/>
    </source>
</evidence>
<name>A0AB39VQW2_9GAMM</name>
<proteinExistence type="inferred from homology"/>
<keyword evidence="6" id="KW-0282">Flagellum</keyword>
<dbReference type="GO" id="GO:0003774">
    <property type="term" value="F:cytoskeletal motor activity"/>
    <property type="evidence" value="ECO:0007669"/>
    <property type="project" value="InterPro"/>
</dbReference>
<protein>
    <recommendedName>
        <fullName evidence="3 5">Flagellar hook-basal body complex protein FliE</fullName>
    </recommendedName>
</protein>
<dbReference type="Pfam" id="PF02049">
    <property type="entry name" value="FliE"/>
    <property type="match status" value="1"/>
</dbReference>
<gene>
    <name evidence="5" type="primary">fliE</name>
    <name evidence="6" type="ORF">AB3G37_00255</name>
</gene>